<sequence>MVHTHDVTIEGDIVSKRYVSWGKGEAEREWAGLELLARHAPGLAPTPIERRTQDGRPVVVMSRVPGTPLGADLDTAQQDAMVTALRRLFAVPVPDDLPDRADPPWSMRTDLAGLLAADHDLTACLDPALVERARASAVAWLAGASFDPPTHRVVAIGDGNLDNVLWDGQVCRLIDWEEYGASELTYELADVVEHASSRLTRALDVPALVAAFDLDDAQQARLLDHRRLLACFWLMKLLPGHGGFSRNPPGSTEDQARHLLELLD</sequence>
<dbReference type="EMBL" id="PYXZ01000004">
    <property type="protein sequence ID" value="PUA80913.1"/>
    <property type="molecule type" value="Genomic_DNA"/>
</dbReference>
<protein>
    <recommendedName>
        <fullName evidence="1">Aminoglycoside phosphotransferase domain-containing protein</fullName>
    </recommendedName>
</protein>
<dbReference type="SUPFAM" id="SSF56112">
    <property type="entry name" value="Protein kinase-like (PK-like)"/>
    <property type="match status" value="1"/>
</dbReference>
<dbReference type="AlphaFoldDB" id="A0A2R7YX45"/>
<feature type="domain" description="Aminoglycoside phosphotransferase" evidence="1">
    <location>
        <begin position="23"/>
        <end position="215"/>
    </location>
</feature>
<dbReference type="InterPro" id="IPR002575">
    <property type="entry name" value="Aminoglycoside_PTrfase"/>
</dbReference>
<proteinExistence type="predicted"/>
<accession>A0A2R7YX45</accession>
<evidence type="ECO:0000259" key="1">
    <source>
        <dbReference type="Pfam" id="PF01636"/>
    </source>
</evidence>
<evidence type="ECO:0000313" key="3">
    <source>
        <dbReference type="Proteomes" id="UP000244867"/>
    </source>
</evidence>
<keyword evidence="3" id="KW-1185">Reference proteome</keyword>
<comment type="caution">
    <text evidence="2">The sequence shown here is derived from an EMBL/GenBank/DDBJ whole genome shotgun (WGS) entry which is preliminary data.</text>
</comment>
<name>A0A2R7YX45_9ACTN</name>
<dbReference type="Proteomes" id="UP000244867">
    <property type="component" value="Unassembled WGS sequence"/>
</dbReference>
<evidence type="ECO:0000313" key="2">
    <source>
        <dbReference type="EMBL" id="PUA80913.1"/>
    </source>
</evidence>
<dbReference type="OrthoDB" id="3383851at2"/>
<gene>
    <name evidence="2" type="ORF">C7S10_10955</name>
</gene>
<dbReference type="InterPro" id="IPR011009">
    <property type="entry name" value="Kinase-like_dom_sf"/>
</dbReference>
<dbReference type="Pfam" id="PF01636">
    <property type="entry name" value="APH"/>
    <property type="match status" value="1"/>
</dbReference>
<dbReference type="RefSeq" id="WP_108344481.1">
    <property type="nucleotide sequence ID" value="NZ_PYXZ01000004.1"/>
</dbReference>
<reference evidence="2 3" key="1">
    <citation type="submission" date="2018-03" db="EMBL/GenBank/DDBJ databases">
        <authorList>
            <person name="Keele B.F."/>
        </authorList>
    </citation>
    <scope>NUCLEOTIDE SEQUENCE [LARGE SCALE GENOMIC DNA]</scope>
    <source>
        <strain evidence="2 3">IB-3</strain>
    </source>
</reference>
<organism evidence="2 3">
    <name type="scientific">Nocardioides currus</name>
    <dbReference type="NCBI Taxonomy" id="2133958"/>
    <lineage>
        <taxon>Bacteria</taxon>
        <taxon>Bacillati</taxon>
        <taxon>Actinomycetota</taxon>
        <taxon>Actinomycetes</taxon>
        <taxon>Propionibacteriales</taxon>
        <taxon>Nocardioidaceae</taxon>
        <taxon>Nocardioides</taxon>
    </lineage>
</organism>
<dbReference type="Gene3D" id="3.90.1200.10">
    <property type="match status" value="1"/>
</dbReference>